<dbReference type="InterPro" id="IPR002491">
    <property type="entry name" value="ABC_transptr_periplasmic_BD"/>
</dbReference>
<reference evidence="5" key="1">
    <citation type="journal article" date="2019" name="Int. J. Syst. Evol. Microbiol.">
        <title>The Global Catalogue of Microorganisms (GCM) 10K type strain sequencing project: providing services to taxonomists for standard genome sequencing and annotation.</title>
        <authorList>
            <consortium name="The Broad Institute Genomics Platform"/>
            <consortium name="The Broad Institute Genome Sequencing Center for Infectious Disease"/>
            <person name="Wu L."/>
            <person name="Ma J."/>
        </authorList>
    </citation>
    <scope>NUCLEOTIDE SEQUENCE [LARGE SCALE GENOMIC DNA]</scope>
    <source>
        <strain evidence="5">NBRC 113072</strain>
    </source>
</reference>
<protein>
    <submittedName>
        <fullName evidence="4">ABC transporter substrate-binding protein</fullName>
    </submittedName>
</protein>
<proteinExistence type="inferred from homology"/>
<evidence type="ECO:0000313" key="4">
    <source>
        <dbReference type="EMBL" id="GMA38062.1"/>
    </source>
</evidence>
<dbReference type="InterPro" id="IPR050902">
    <property type="entry name" value="ABC_Transporter_SBP"/>
</dbReference>
<organism evidence="4 5">
    <name type="scientific">Mobilicoccus caccae</name>
    <dbReference type="NCBI Taxonomy" id="1859295"/>
    <lineage>
        <taxon>Bacteria</taxon>
        <taxon>Bacillati</taxon>
        <taxon>Actinomycetota</taxon>
        <taxon>Actinomycetes</taxon>
        <taxon>Micrococcales</taxon>
        <taxon>Dermatophilaceae</taxon>
        <taxon>Mobilicoccus</taxon>
    </lineage>
</organism>
<dbReference type="EMBL" id="BSUO01000001">
    <property type="protein sequence ID" value="GMA38062.1"/>
    <property type="molecule type" value="Genomic_DNA"/>
</dbReference>
<evidence type="ECO:0000313" key="5">
    <source>
        <dbReference type="Proteomes" id="UP001157126"/>
    </source>
</evidence>
<feature type="signal peptide" evidence="2">
    <location>
        <begin position="1"/>
        <end position="32"/>
    </location>
</feature>
<dbReference type="Proteomes" id="UP001157126">
    <property type="component" value="Unassembled WGS sequence"/>
</dbReference>
<evidence type="ECO:0000256" key="2">
    <source>
        <dbReference type="SAM" id="SignalP"/>
    </source>
</evidence>
<keyword evidence="5" id="KW-1185">Reference proteome</keyword>
<evidence type="ECO:0000259" key="3">
    <source>
        <dbReference type="PROSITE" id="PS50983"/>
    </source>
</evidence>
<gene>
    <name evidence="4" type="ORF">GCM10025883_01070</name>
</gene>
<dbReference type="PANTHER" id="PTHR30535">
    <property type="entry name" value="VITAMIN B12-BINDING PROTEIN"/>
    <property type="match status" value="1"/>
</dbReference>
<comment type="caution">
    <text evidence="4">The sequence shown here is derived from an EMBL/GenBank/DDBJ whole genome shotgun (WGS) entry which is preliminary data.</text>
</comment>
<dbReference type="PROSITE" id="PS51257">
    <property type="entry name" value="PROKAR_LIPOPROTEIN"/>
    <property type="match status" value="1"/>
</dbReference>
<feature type="domain" description="Fe/B12 periplasmic-binding" evidence="3">
    <location>
        <begin position="69"/>
        <end position="354"/>
    </location>
</feature>
<evidence type="ECO:0000256" key="1">
    <source>
        <dbReference type="ARBA" id="ARBA00008814"/>
    </source>
</evidence>
<comment type="similarity">
    <text evidence="1">Belongs to the bacterial solute-binding protein 8 family.</text>
</comment>
<dbReference type="SUPFAM" id="SSF53807">
    <property type="entry name" value="Helical backbone' metal receptor"/>
    <property type="match status" value="1"/>
</dbReference>
<dbReference type="PANTHER" id="PTHR30535:SF7">
    <property type="entry name" value="IRON(III) DICITRATE-BINDING PROTEIN"/>
    <property type="match status" value="1"/>
</dbReference>
<name>A0ABQ6IMS6_9MICO</name>
<feature type="chain" id="PRO_5047165424" evidence="2">
    <location>
        <begin position="33"/>
        <end position="354"/>
    </location>
</feature>
<dbReference type="Gene3D" id="3.40.50.1980">
    <property type="entry name" value="Nitrogenase molybdenum iron protein domain"/>
    <property type="match status" value="2"/>
</dbReference>
<accession>A0ABQ6IMS6</accession>
<dbReference type="Pfam" id="PF01497">
    <property type="entry name" value="Peripla_BP_2"/>
    <property type="match status" value="1"/>
</dbReference>
<sequence length="354" mass="36932">MTAVRRRIHTSRKFAAPALAGAALLAGCGGTAADQGSGAPSGADDATRAASVSIENCGARVTLPQAPQRIVSLNQGSTEILLSLGVADRMVGTATWTDPVLPALADANAEVERLAENNPSLEVVLQKEPDLVTASFHNTLAEGGVADRATFGKLGVPTYMSPSECVKANNDDGDGARSTPLEMSTISQEVTELGRLLSVPGEAERVNASLNTRLDAAAATPAKDGTSVVYWFANSEQPYVAGGYGAPGIISRTLKLTNVYSESTQEWPQVGWEDFAAKNPDVIVLGDLTRKSQTAETAAAKIAFLEKNPVTRQMDAVRNKRYITVSGGDLNPSLRTVDGVEKVAAGLKKLGLGG</sequence>
<dbReference type="PROSITE" id="PS50983">
    <property type="entry name" value="FE_B12_PBP"/>
    <property type="match status" value="1"/>
</dbReference>
<keyword evidence="2" id="KW-0732">Signal</keyword>